<evidence type="ECO:0000313" key="5">
    <source>
        <dbReference type="Proteomes" id="UP000178068"/>
    </source>
</evidence>
<dbReference type="SUPFAM" id="SSF52172">
    <property type="entry name" value="CheY-like"/>
    <property type="match status" value="1"/>
</dbReference>
<dbReference type="PANTHER" id="PTHR44591">
    <property type="entry name" value="STRESS RESPONSE REGULATOR PROTEIN 1"/>
    <property type="match status" value="1"/>
</dbReference>
<dbReference type="STRING" id="1802603.A3F35_01495"/>
<proteinExistence type="predicted"/>
<dbReference type="PROSITE" id="PS50110">
    <property type="entry name" value="RESPONSE_REGULATORY"/>
    <property type="match status" value="1"/>
</dbReference>
<dbReference type="Gene3D" id="3.40.50.2300">
    <property type="match status" value="1"/>
</dbReference>
<dbReference type="PANTHER" id="PTHR44591:SF3">
    <property type="entry name" value="RESPONSE REGULATORY DOMAIN-CONTAINING PROTEIN"/>
    <property type="match status" value="1"/>
</dbReference>
<dbReference type="Pfam" id="PF00072">
    <property type="entry name" value="Response_reg"/>
    <property type="match status" value="1"/>
</dbReference>
<dbReference type="InterPro" id="IPR050595">
    <property type="entry name" value="Bact_response_regulator"/>
</dbReference>
<feature type="domain" description="Response regulatory" evidence="3">
    <location>
        <begin position="3"/>
        <end position="120"/>
    </location>
</feature>
<dbReference type="SMART" id="SM00448">
    <property type="entry name" value="REC"/>
    <property type="match status" value="1"/>
</dbReference>
<keyword evidence="1 2" id="KW-0597">Phosphoprotein</keyword>
<dbReference type="Proteomes" id="UP000178068">
    <property type="component" value="Unassembled WGS sequence"/>
</dbReference>
<dbReference type="AlphaFoldDB" id="A0A1G1WNS1"/>
<evidence type="ECO:0000256" key="1">
    <source>
        <dbReference type="ARBA" id="ARBA00022553"/>
    </source>
</evidence>
<dbReference type="InterPro" id="IPR011006">
    <property type="entry name" value="CheY-like_superfamily"/>
</dbReference>
<name>A0A1G1WNS1_9BACT</name>
<protein>
    <recommendedName>
        <fullName evidence="3">Response regulatory domain-containing protein</fullName>
    </recommendedName>
</protein>
<evidence type="ECO:0000259" key="3">
    <source>
        <dbReference type="PROSITE" id="PS50110"/>
    </source>
</evidence>
<comment type="caution">
    <text evidence="4">The sequence shown here is derived from an EMBL/GenBank/DDBJ whole genome shotgun (WGS) entry which is preliminary data.</text>
</comment>
<dbReference type="EMBL" id="MHCZ01000034">
    <property type="protein sequence ID" value="OGY29386.1"/>
    <property type="molecule type" value="Genomic_DNA"/>
</dbReference>
<dbReference type="InterPro" id="IPR001789">
    <property type="entry name" value="Sig_transdc_resp-reg_receiver"/>
</dbReference>
<dbReference type="GO" id="GO:0000160">
    <property type="term" value="P:phosphorelay signal transduction system"/>
    <property type="evidence" value="ECO:0007669"/>
    <property type="project" value="InterPro"/>
</dbReference>
<accession>A0A1G1WNS1</accession>
<evidence type="ECO:0000256" key="2">
    <source>
        <dbReference type="PROSITE-ProRule" id="PRU00169"/>
    </source>
</evidence>
<gene>
    <name evidence="4" type="ORF">A3F35_01495</name>
</gene>
<organism evidence="4 5">
    <name type="scientific">Candidatus Woykebacteria bacterium RIFCSPHIGHO2_12_FULL_45_10</name>
    <dbReference type="NCBI Taxonomy" id="1802603"/>
    <lineage>
        <taxon>Bacteria</taxon>
        <taxon>Candidatus Woykeibacteriota</taxon>
    </lineage>
</organism>
<feature type="modified residue" description="4-aspartylphosphate" evidence="2">
    <location>
        <position position="52"/>
    </location>
</feature>
<sequence>MAKVLLVEDDSLFVKMYEKKFEHEGIGLETAFDGEEGVVKSVSTKPDLIVLDLMLPKMAGSEVLRKIRDNQETAQIPVIVLTNLNTSSEEVNECIRLGVKETLLKTDVTPAQVLEIIKKYIPK</sequence>
<evidence type="ECO:0000313" key="4">
    <source>
        <dbReference type="EMBL" id="OGY29386.1"/>
    </source>
</evidence>
<reference evidence="4 5" key="1">
    <citation type="journal article" date="2016" name="Nat. Commun.">
        <title>Thousands of microbial genomes shed light on interconnected biogeochemical processes in an aquifer system.</title>
        <authorList>
            <person name="Anantharaman K."/>
            <person name="Brown C.T."/>
            <person name="Hug L.A."/>
            <person name="Sharon I."/>
            <person name="Castelle C.J."/>
            <person name="Probst A.J."/>
            <person name="Thomas B.C."/>
            <person name="Singh A."/>
            <person name="Wilkins M.J."/>
            <person name="Karaoz U."/>
            <person name="Brodie E.L."/>
            <person name="Williams K.H."/>
            <person name="Hubbard S.S."/>
            <person name="Banfield J.F."/>
        </authorList>
    </citation>
    <scope>NUCLEOTIDE SEQUENCE [LARGE SCALE GENOMIC DNA]</scope>
</reference>